<proteinExistence type="predicted"/>
<dbReference type="KEGG" id="saf:SULAZ_1352"/>
<dbReference type="Proteomes" id="UP000001369">
    <property type="component" value="Chromosome"/>
</dbReference>
<evidence type="ECO:0000313" key="2">
    <source>
        <dbReference type="EMBL" id="ACN98849.1"/>
    </source>
</evidence>
<dbReference type="Gene3D" id="2.30.330.10">
    <property type="entry name" value="SpoA-like"/>
    <property type="match status" value="1"/>
</dbReference>
<name>C1DW32_SULAA</name>
<dbReference type="STRING" id="204536.SULAZ_1352"/>
<dbReference type="eggNOG" id="COG1868">
    <property type="taxonomic scope" value="Bacteria"/>
</dbReference>
<dbReference type="OrthoDB" id="9773459at2"/>
<keyword evidence="3" id="KW-1185">Reference proteome</keyword>
<keyword evidence="2" id="KW-0969">Cilium</keyword>
<gene>
    <name evidence="2" type="ordered locus">SULAZ_1352</name>
</gene>
<dbReference type="PANTHER" id="PTHR43484">
    <property type="match status" value="1"/>
</dbReference>
<evidence type="ECO:0000313" key="3">
    <source>
        <dbReference type="Proteomes" id="UP000001369"/>
    </source>
</evidence>
<evidence type="ECO:0000259" key="1">
    <source>
        <dbReference type="Pfam" id="PF01052"/>
    </source>
</evidence>
<organism evidence="2 3">
    <name type="scientific">Sulfurihydrogenibium azorense (strain DSM 15241 / OCM 825 / Az-Fu1)</name>
    <dbReference type="NCBI Taxonomy" id="204536"/>
    <lineage>
        <taxon>Bacteria</taxon>
        <taxon>Pseudomonadati</taxon>
        <taxon>Aquificota</taxon>
        <taxon>Aquificia</taxon>
        <taxon>Aquificales</taxon>
        <taxon>Hydrogenothermaceae</taxon>
        <taxon>Sulfurihydrogenibium</taxon>
    </lineage>
</organism>
<dbReference type="EMBL" id="CP001229">
    <property type="protein sequence ID" value="ACN98849.1"/>
    <property type="molecule type" value="Genomic_DNA"/>
</dbReference>
<dbReference type="SUPFAM" id="SSF101801">
    <property type="entry name" value="Surface presentation of antigens (SPOA)"/>
    <property type="match status" value="1"/>
</dbReference>
<dbReference type="RefSeq" id="WP_012674169.1">
    <property type="nucleotide sequence ID" value="NC_012438.1"/>
</dbReference>
<dbReference type="AlphaFoldDB" id="C1DW32"/>
<keyword evidence="2" id="KW-0966">Cell projection</keyword>
<accession>C1DW32</accession>
<sequence>MITIEDLKLLKDVEVEVRVELSTIVRNFEFLLNIKEGDIIPLEKSLEDFLIMHVGNIPFAIGEMTNINEKYGIRIVDLIKEDV</sequence>
<dbReference type="HOGENOM" id="CLU_097058_4_4_0"/>
<reference evidence="2 3" key="1">
    <citation type="journal article" date="2009" name="J. Bacteriol.">
        <title>Complete and draft genome sequences of six members of the Aquificales.</title>
        <authorList>
            <person name="Reysenbach A.L."/>
            <person name="Hamamura N."/>
            <person name="Podar M."/>
            <person name="Griffiths E."/>
            <person name="Ferreira S."/>
            <person name="Hochstein R."/>
            <person name="Heidelberg J."/>
            <person name="Johnson J."/>
            <person name="Mead D."/>
            <person name="Pohorille A."/>
            <person name="Sarmiento M."/>
            <person name="Schweighofer K."/>
            <person name="Seshadri R."/>
            <person name="Voytek M.A."/>
        </authorList>
    </citation>
    <scope>NUCLEOTIDE SEQUENCE [LARGE SCALE GENOMIC DNA]</scope>
    <source>
        <strain evidence="3">Az-Fu1 / DSM 15241 / OCM 825</strain>
    </source>
</reference>
<keyword evidence="2" id="KW-0282">Flagellum</keyword>
<protein>
    <submittedName>
        <fullName evidence="2">Flagellar motor switch protein FliN/FliY</fullName>
    </submittedName>
</protein>
<dbReference type="PANTHER" id="PTHR43484:SF1">
    <property type="entry name" value="FLAGELLAR MOTOR SWITCH PROTEIN FLIN"/>
    <property type="match status" value="1"/>
</dbReference>
<dbReference type="InterPro" id="IPR051469">
    <property type="entry name" value="FliN/MopA/SpaO"/>
</dbReference>
<feature type="domain" description="Flagellar motor switch protein FliN-like C-terminal" evidence="1">
    <location>
        <begin position="9"/>
        <end position="79"/>
    </location>
</feature>
<dbReference type="InterPro" id="IPR036429">
    <property type="entry name" value="SpoA-like_sf"/>
</dbReference>
<dbReference type="Pfam" id="PF01052">
    <property type="entry name" value="FliMN_C"/>
    <property type="match status" value="1"/>
</dbReference>
<dbReference type="InterPro" id="IPR001543">
    <property type="entry name" value="FliN-like_C"/>
</dbReference>